<dbReference type="GO" id="GO:0005975">
    <property type="term" value="P:carbohydrate metabolic process"/>
    <property type="evidence" value="ECO:0007669"/>
    <property type="project" value="InterPro"/>
</dbReference>
<reference evidence="3 4" key="1">
    <citation type="submission" date="2014-05" db="EMBL/GenBank/DDBJ databases">
        <title>Draft genome sequence of a rare smut relative, Tilletiaria anomala UBC 951.</title>
        <authorList>
            <consortium name="DOE Joint Genome Institute"/>
            <person name="Toome M."/>
            <person name="Kuo A."/>
            <person name="Henrissat B."/>
            <person name="Lipzen A."/>
            <person name="Tritt A."/>
            <person name="Yoshinaga Y."/>
            <person name="Zane M."/>
            <person name="Barry K."/>
            <person name="Grigoriev I.V."/>
            <person name="Spatafora J.W."/>
            <person name="Aimea M.C."/>
        </authorList>
    </citation>
    <scope>NUCLEOTIDE SEQUENCE [LARGE SCALE GENOMIC DNA]</scope>
    <source>
        <strain evidence="3 4">UBC 951</strain>
    </source>
</reference>
<comment type="caution">
    <text evidence="3">The sequence shown here is derived from an EMBL/GenBank/DDBJ whole genome shotgun (WGS) entry which is preliminary data.</text>
</comment>
<proteinExistence type="predicted"/>
<dbReference type="InterPro" id="IPR001223">
    <property type="entry name" value="Glyco_hydro18_cat"/>
</dbReference>
<dbReference type="EMBL" id="JMSN01000149">
    <property type="protein sequence ID" value="KDN37122.1"/>
    <property type="molecule type" value="Genomic_DNA"/>
</dbReference>
<dbReference type="InterPro" id="IPR017853">
    <property type="entry name" value="GH"/>
</dbReference>
<dbReference type="STRING" id="1037660.A0A066V5U9"/>
<dbReference type="OrthoDB" id="76388at2759"/>
<evidence type="ECO:0000259" key="2">
    <source>
        <dbReference type="Pfam" id="PF00704"/>
    </source>
</evidence>
<accession>A0A066V5U9</accession>
<dbReference type="Pfam" id="PF00704">
    <property type="entry name" value="Glyco_hydro_18"/>
    <property type="match status" value="1"/>
</dbReference>
<feature type="signal peptide" evidence="1">
    <location>
        <begin position="1"/>
        <end position="26"/>
    </location>
</feature>
<evidence type="ECO:0000313" key="4">
    <source>
        <dbReference type="Proteomes" id="UP000027361"/>
    </source>
</evidence>
<sequence length="299" mass="32548">MVLPSILTVPTILLSAAGLTLWVTWSSPDAPFSAPKFHESSHHYSDVAERSLRLQRPQMRMYEAEDVMPQPALPKGRSRRCVPKPGLAETDFWKDRAGMNNLYGSLKCFGLMKLLNRSFKLPLLEDHGFGGADIDGEFSADAKRTTAMTNLLKVLVALNAAQAKRTTTTKPKFLLTVAVSASRTHISTMNLAGMDHTVEHQANLYNATNTSPASEAKGSGSGEMQARMKAGIAAHKLVLGLLLYGCSFGVGAGGDGYWELKALPLSASQHHRGHLGKLDATKNYISYPFKFDNARNGFN</sequence>
<keyword evidence="1" id="KW-0732">Signal</keyword>
<keyword evidence="3" id="KW-0378">Hydrolase</keyword>
<protein>
    <submittedName>
        <fullName evidence="3">Glycoside hydrolase family 18 protein</fullName>
    </submittedName>
</protein>
<evidence type="ECO:0000313" key="3">
    <source>
        <dbReference type="EMBL" id="KDN37122.1"/>
    </source>
</evidence>
<feature type="chain" id="PRO_5001632738" evidence="1">
    <location>
        <begin position="27"/>
        <end position="299"/>
    </location>
</feature>
<dbReference type="Proteomes" id="UP000027361">
    <property type="component" value="Unassembled WGS sequence"/>
</dbReference>
<dbReference type="InParanoid" id="A0A066V5U9"/>
<feature type="domain" description="GH18" evidence="2">
    <location>
        <begin position="123"/>
        <end position="264"/>
    </location>
</feature>
<dbReference type="GO" id="GO:0016787">
    <property type="term" value="F:hydrolase activity"/>
    <property type="evidence" value="ECO:0007669"/>
    <property type="project" value="UniProtKB-KW"/>
</dbReference>
<dbReference type="AlphaFoldDB" id="A0A066V5U9"/>
<gene>
    <name evidence="3" type="ORF">K437DRAFT_296666</name>
</gene>
<evidence type="ECO:0000256" key="1">
    <source>
        <dbReference type="SAM" id="SignalP"/>
    </source>
</evidence>
<dbReference type="Gene3D" id="3.20.20.80">
    <property type="entry name" value="Glycosidases"/>
    <property type="match status" value="1"/>
</dbReference>
<dbReference type="SUPFAM" id="SSF51445">
    <property type="entry name" value="(Trans)glycosidases"/>
    <property type="match status" value="1"/>
</dbReference>
<keyword evidence="4" id="KW-1185">Reference proteome</keyword>
<name>A0A066V5U9_TILAU</name>
<organism evidence="3 4">
    <name type="scientific">Tilletiaria anomala (strain ATCC 24038 / CBS 436.72 / UBC 951)</name>
    <dbReference type="NCBI Taxonomy" id="1037660"/>
    <lineage>
        <taxon>Eukaryota</taxon>
        <taxon>Fungi</taxon>
        <taxon>Dikarya</taxon>
        <taxon>Basidiomycota</taxon>
        <taxon>Ustilaginomycotina</taxon>
        <taxon>Exobasidiomycetes</taxon>
        <taxon>Georgefischeriales</taxon>
        <taxon>Tilletiariaceae</taxon>
        <taxon>Tilletiaria</taxon>
    </lineage>
</organism>
<dbReference type="RefSeq" id="XP_013240253.1">
    <property type="nucleotide sequence ID" value="XM_013384799.1"/>
</dbReference>
<dbReference type="GeneID" id="25267330"/>
<dbReference type="HOGENOM" id="CLU_931214_0_0_1"/>